<dbReference type="OrthoDB" id="9786548at2"/>
<dbReference type="InterPro" id="IPR011006">
    <property type="entry name" value="CheY-like_superfamily"/>
</dbReference>
<dbReference type="PROSITE" id="PS50110">
    <property type="entry name" value="RESPONSE_REGULATORY"/>
    <property type="match status" value="1"/>
</dbReference>
<dbReference type="PANTHER" id="PTHR44591">
    <property type="entry name" value="STRESS RESPONSE REGULATOR PROTEIN 1"/>
    <property type="match status" value="1"/>
</dbReference>
<evidence type="ECO:0000259" key="5">
    <source>
        <dbReference type="PROSITE" id="PS50110"/>
    </source>
</evidence>
<reference evidence="7" key="1">
    <citation type="submission" date="2017-08" db="EMBL/GenBank/DDBJ databases">
        <authorList>
            <person name="Varghese N."/>
            <person name="Submissions S."/>
        </authorList>
    </citation>
    <scope>NUCLEOTIDE SEQUENCE [LARGE SCALE GENOMIC DNA]</scope>
    <source>
        <strain evidence="7">KCTC 23107</strain>
    </source>
</reference>
<dbReference type="AlphaFoldDB" id="A0A286HNT3"/>
<evidence type="ECO:0000256" key="2">
    <source>
        <dbReference type="ARBA" id="ARBA00023015"/>
    </source>
</evidence>
<feature type="domain" description="Response regulatory" evidence="5">
    <location>
        <begin position="5"/>
        <end position="133"/>
    </location>
</feature>
<dbReference type="PANTHER" id="PTHR44591:SF3">
    <property type="entry name" value="RESPONSE REGULATORY DOMAIN-CONTAINING PROTEIN"/>
    <property type="match status" value="1"/>
</dbReference>
<dbReference type="EMBL" id="OCPC01000001">
    <property type="protein sequence ID" value="SOE08814.1"/>
    <property type="molecule type" value="Genomic_DNA"/>
</dbReference>
<dbReference type="RefSeq" id="WP_097104786.1">
    <property type="nucleotide sequence ID" value="NZ_OCPC01000001.1"/>
</dbReference>
<keyword evidence="7" id="KW-1185">Reference proteome</keyword>
<evidence type="ECO:0000256" key="3">
    <source>
        <dbReference type="ARBA" id="ARBA00023163"/>
    </source>
</evidence>
<dbReference type="GO" id="GO:0000160">
    <property type="term" value="P:phosphorelay signal transduction system"/>
    <property type="evidence" value="ECO:0007669"/>
    <property type="project" value="InterPro"/>
</dbReference>
<keyword evidence="1 4" id="KW-0597">Phosphoprotein</keyword>
<sequence length="137" mass="15621">MSDRHICIVDDDKDDIFLMSTSLKRLESKTAMRFRVSAFYNGQDAFDYFSTVEKHDTDLPDCISLDINMPGIDGMELLRRLREMNHLARVPIYIVSTTANIKTRRQALSYGANGAFAKPETIADMQAMQRELLAIPE</sequence>
<evidence type="ECO:0000256" key="4">
    <source>
        <dbReference type="PROSITE-ProRule" id="PRU00169"/>
    </source>
</evidence>
<dbReference type="InterPro" id="IPR050595">
    <property type="entry name" value="Bact_response_regulator"/>
</dbReference>
<accession>A0A286HNT3</accession>
<keyword evidence="3" id="KW-0804">Transcription</keyword>
<evidence type="ECO:0000256" key="1">
    <source>
        <dbReference type="ARBA" id="ARBA00022553"/>
    </source>
</evidence>
<protein>
    <submittedName>
        <fullName evidence="6">CheY-like chemotaxis protein</fullName>
    </submittedName>
</protein>
<gene>
    <name evidence="6" type="ORF">SAMN05877838_0544</name>
</gene>
<evidence type="ECO:0000313" key="6">
    <source>
        <dbReference type="EMBL" id="SOE08814.1"/>
    </source>
</evidence>
<dbReference type="Pfam" id="PF00072">
    <property type="entry name" value="Response_reg"/>
    <property type="match status" value="1"/>
</dbReference>
<organism evidence="6 7">
    <name type="scientific">Hoeflea halophila</name>
    <dbReference type="NCBI Taxonomy" id="714899"/>
    <lineage>
        <taxon>Bacteria</taxon>
        <taxon>Pseudomonadati</taxon>
        <taxon>Pseudomonadota</taxon>
        <taxon>Alphaproteobacteria</taxon>
        <taxon>Hyphomicrobiales</taxon>
        <taxon>Rhizobiaceae</taxon>
        <taxon>Hoeflea</taxon>
    </lineage>
</organism>
<name>A0A286HNT3_9HYPH</name>
<dbReference type="InterPro" id="IPR001789">
    <property type="entry name" value="Sig_transdc_resp-reg_receiver"/>
</dbReference>
<dbReference type="SUPFAM" id="SSF52172">
    <property type="entry name" value="CheY-like"/>
    <property type="match status" value="1"/>
</dbReference>
<proteinExistence type="predicted"/>
<dbReference type="SMART" id="SM00448">
    <property type="entry name" value="REC"/>
    <property type="match status" value="1"/>
</dbReference>
<dbReference type="Proteomes" id="UP000219465">
    <property type="component" value="Unassembled WGS sequence"/>
</dbReference>
<evidence type="ECO:0000313" key="7">
    <source>
        <dbReference type="Proteomes" id="UP000219465"/>
    </source>
</evidence>
<dbReference type="Gene3D" id="3.40.50.2300">
    <property type="match status" value="1"/>
</dbReference>
<feature type="modified residue" description="4-aspartylphosphate" evidence="4">
    <location>
        <position position="66"/>
    </location>
</feature>
<keyword evidence="2" id="KW-0805">Transcription regulation</keyword>